<evidence type="ECO:0000256" key="7">
    <source>
        <dbReference type="SAM" id="MobiDB-lite"/>
    </source>
</evidence>
<feature type="transmembrane region" description="Helical" evidence="8">
    <location>
        <begin position="127"/>
        <end position="145"/>
    </location>
</feature>
<sequence>MSDDHRHGSNGHGHAEHGPGEHGAHPHEHDHQHDHEGHDHEGHDHDGHDHGHDHASVGLLSRLKHQLGHLFSPHSHDAADKVDSAMESSREGLRALWISLVVLGLTALLQAVVVYFSHSVALLGDTLHNVADALTAVPLGVAFVLGRRRPTRSYTYGFGRAEDLAGIFIVLTIAASAALAGYEALRRLLDPQEVRHLPYVAAAALIGFAGNELVARYRIVVGRRIGSAALVADGLHARTDGFTSLAVLLGAGGAALGWWWADPVVGLLITVAILLVLKDAAREVYRRLMDAVDPRLVDAVEQTLRGTPGVVDVGEVRLRWIGHRLRAECAVAVDAQLTVSRAHAIAVDAEHRLLHAVPKLTAAMVHADPAGTHADPHAVLNHHRDPEVGGARDRV</sequence>
<feature type="region of interest" description="Disordered" evidence="7">
    <location>
        <begin position="372"/>
        <end position="395"/>
    </location>
</feature>
<comment type="caution">
    <text evidence="11">The sequence shown here is derived from an EMBL/GenBank/DDBJ whole genome shotgun (WGS) entry which is preliminary data.</text>
</comment>
<dbReference type="RefSeq" id="WP_376805073.1">
    <property type="nucleotide sequence ID" value="NZ_JBHTAC010000003.1"/>
</dbReference>
<feature type="transmembrane region" description="Helical" evidence="8">
    <location>
        <begin position="95"/>
        <end position="115"/>
    </location>
</feature>
<gene>
    <name evidence="11" type="ORF">ACFQO7_03875</name>
</gene>
<dbReference type="Pfam" id="PF16916">
    <property type="entry name" value="ZT_dimer"/>
    <property type="match status" value="1"/>
</dbReference>
<keyword evidence="3" id="KW-0813">Transport</keyword>
<evidence type="ECO:0000313" key="11">
    <source>
        <dbReference type="EMBL" id="MFC7241613.1"/>
    </source>
</evidence>
<feature type="transmembrane region" description="Helical" evidence="8">
    <location>
        <begin position="165"/>
        <end position="185"/>
    </location>
</feature>
<evidence type="ECO:0000256" key="1">
    <source>
        <dbReference type="ARBA" id="ARBA00004141"/>
    </source>
</evidence>
<evidence type="ECO:0000259" key="10">
    <source>
        <dbReference type="Pfam" id="PF16916"/>
    </source>
</evidence>
<evidence type="ECO:0000256" key="6">
    <source>
        <dbReference type="ARBA" id="ARBA00023136"/>
    </source>
</evidence>
<feature type="domain" description="Cation efflux protein cytoplasmic" evidence="10">
    <location>
        <begin position="294"/>
        <end position="369"/>
    </location>
</feature>
<evidence type="ECO:0000256" key="5">
    <source>
        <dbReference type="ARBA" id="ARBA00022989"/>
    </source>
</evidence>
<dbReference type="Gene3D" id="1.20.1510.10">
    <property type="entry name" value="Cation efflux protein transmembrane domain"/>
    <property type="match status" value="1"/>
</dbReference>
<keyword evidence="5 8" id="KW-1133">Transmembrane helix</keyword>
<dbReference type="Gene3D" id="3.30.70.1350">
    <property type="entry name" value="Cation efflux protein, cytoplasmic domain"/>
    <property type="match status" value="1"/>
</dbReference>
<feature type="transmembrane region" description="Helical" evidence="8">
    <location>
        <begin position="257"/>
        <end position="277"/>
    </location>
</feature>
<dbReference type="InterPro" id="IPR050291">
    <property type="entry name" value="CDF_Transporter"/>
</dbReference>
<comment type="similarity">
    <text evidence="2">Belongs to the cation diffusion facilitator (CDF) transporter (TC 2.A.4) family.</text>
</comment>
<evidence type="ECO:0000256" key="2">
    <source>
        <dbReference type="ARBA" id="ARBA00008114"/>
    </source>
</evidence>
<dbReference type="PANTHER" id="PTHR43840:SF15">
    <property type="entry name" value="MITOCHONDRIAL METAL TRANSPORTER 1-RELATED"/>
    <property type="match status" value="1"/>
</dbReference>
<dbReference type="SUPFAM" id="SSF161111">
    <property type="entry name" value="Cation efflux protein transmembrane domain-like"/>
    <property type="match status" value="1"/>
</dbReference>
<evidence type="ECO:0000256" key="4">
    <source>
        <dbReference type="ARBA" id="ARBA00022692"/>
    </source>
</evidence>
<name>A0ABW2GRJ7_9ACTN</name>
<dbReference type="InterPro" id="IPR027469">
    <property type="entry name" value="Cation_efflux_TMD_sf"/>
</dbReference>
<evidence type="ECO:0000313" key="12">
    <source>
        <dbReference type="Proteomes" id="UP001596392"/>
    </source>
</evidence>
<comment type="subcellular location">
    <subcellularLocation>
        <location evidence="1">Membrane</location>
        <topology evidence="1">Multi-pass membrane protein</topology>
    </subcellularLocation>
</comment>
<dbReference type="Pfam" id="PF01545">
    <property type="entry name" value="Cation_efflux"/>
    <property type="match status" value="1"/>
</dbReference>
<feature type="region of interest" description="Disordered" evidence="7">
    <location>
        <begin position="1"/>
        <end position="55"/>
    </location>
</feature>
<dbReference type="InterPro" id="IPR036837">
    <property type="entry name" value="Cation_efflux_CTD_sf"/>
</dbReference>
<feature type="domain" description="Cation efflux protein transmembrane" evidence="9">
    <location>
        <begin position="96"/>
        <end position="289"/>
    </location>
</feature>
<dbReference type="PANTHER" id="PTHR43840">
    <property type="entry name" value="MITOCHONDRIAL METAL TRANSPORTER 1-RELATED"/>
    <property type="match status" value="1"/>
</dbReference>
<feature type="compositionally biased region" description="Basic and acidic residues" evidence="7">
    <location>
        <begin position="382"/>
        <end position="395"/>
    </location>
</feature>
<dbReference type="InterPro" id="IPR058533">
    <property type="entry name" value="Cation_efflux_TM"/>
</dbReference>
<proteinExistence type="inferred from homology"/>
<evidence type="ECO:0000256" key="3">
    <source>
        <dbReference type="ARBA" id="ARBA00022448"/>
    </source>
</evidence>
<dbReference type="Proteomes" id="UP001596392">
    <property type="component" value="Unassembled WGS sequence"/>
</dbReference>
<dbReference type="InterPro" id="IPR027470">
    <property type="entry name" value="Cation_efflux_CTD"/>
</dbReference>
<accession>A0ABW2GRJ7</accession>
<dbReference type="EMBL" id="JBHTAC010000003">
    <property type="protein sequence ID" value="MFC7241613.1"/>
    <property type="molecule type" value="Genomic_DNA"/>
</dbReference>
<organism evidence="11 12">
    <name type="scientific">Catellatospora aurea</name>
    <dbReference type="NCBI Taxonomy" id="1337874"/>
    <lineage>
        <taxon>Bacteria</taxon>
        <taxon>Bacillati</taxon>
        <taxon>Actinomycetota</taxon>
        <taxon>Actinomycetes</taxon>
        <taxon>Micromonosporales</taxon>
        <taxon>Micromonosporaceae</taxon>
        <taxon>Catellatospora</taxon>
    </lineage>
</organism>
<reference evidence="12" key="1">
    <citation type="journal article" date="2019" name="Int. J. Syst. Evol. Microbiol.">
        <title>The Global Catalogue of Microorganisms (GCM) 10K type strain sequencing project: providing services to taxonomists for standard genome sequencing and annotation.</title>
        <authorList>
            <consortium name="The Broad Institute Genomics Platform"/>
            <consortium name="The Broad Institute Genome Sequencing Center for Infectious Disease"/>
            <person name="Wu L."/>
            <person name="Ma J."/>
        </authorList>
    </citation>
    <scope>NUCLEOTIDE SEQUENCE [LARGE SCALE GENOMIC DNA]</scope>
    <source>
        <strain evidence="12">CGMCC 1.9106</strain>
    </source>
</reference>
<protein>
    <submittedName>
        <fullName evidence="11">Cation diffusion facilitator family transporter</fullName>
    </submittedName>
</protein>
<dbReference type="InterPro" id="IPR002524">
    <property type="entry name" value="Cation_efflux"/>
</dbReference>
<keyword evidence="4 8" id="KW-0812">Transmembrane</keyword>
<keyword evidence="12" id="KW-1185">Reference proteome</keyword>
<evidence type="ECO:0000259" key="9">
    <source>
        <dbReference type="Pfam" id="PF01545"/>
    </source>
</evidence>
<keyword evidence="6 8" id="KW-0472">Membrane</keyword>
<dbReference type="NCBIfam" id="TIGR01297">
    <property type="entry name" value="CDF"/>
    <property type="match status" value="1"/>
</dbReference>
<dbReference type="SUPFAM" id="SSF160240">
    <property type="entry name" value="Cation efflux protein cytoplasmic domain-like"/>
    <property type="match status" value="1"/>
</dbReference>
<evidence type="ECO:0000256" key="8">
    <source>
        <dbReference type="SAM" id="Phobius"/>
    </source>
</evidence>